<evidence type="ECO:0000313" key="4">
    <source>
        <dbReference type="Proteomes" id="UP001139409"/>
    </source>
</evidence>
<proteinExistence type="predicted"/>
<dbReference type="PANTHER" id="PTHR10176">
    <property type="entry name" value="GLYCOGEN SYNTHASE"/>
    <property type="match status" value="1"/>
</dbReference>
<evidence type="ECO:0000313" key="3">
    <source>
        <dbReference type="EMBL" id="MCA6079227.1"/>
    </source>
</evidence>
<dbReference type="EC" id="2.4.-.-" evidence="3"/>
<accession>A0A9X1HYW0</accession>
<dbReference type="Pfam" id="PF05693">
    <property type="entry name" value="Glycogen_syn"/>
    <property type="match status" value="1"/>
</dbReference>
<dbReference type="AlphaFoldDB" id="A0A9X1HYW0"/>
<keyword evidence="4" id="KW-1185">Reference proteome</keyword>
<keyword evidence="1 3" id="KW-0328">Glycosyltransferase</keyword>
<evidence type="ECO:0000256" key="2">
    <source>
        <dbReference type="ARBA" id="ARBA00022679"/>
    </source>
</evidence>
<dbReference type="GO" id="GO:0005978">
    <property type="term" value="P:glycogen biosynthetic process"/>
    <property type="evidence" value="ECO:0007669"/>
    <property type="project" value="InterPro"/>
</dbReference>
<protein>
    <submittedName>
        <fullName evidence="3">Glycosyltransferase</fullName>
        <ecNumber evidence="3">2.4.-.-</ecNumber>
    </submittedName>
</protein>
<reference evidence="3" key="1">
    <citation type="submission" date="2021-09" db="EMBL/GenBank/DDBJ databases">
        <title>Fulvivirga sp. isolated from coastal sediment.</title>
        <authorList>
            <person name="Yu H."/>
        </authorList>
    </citation>
    <scope>NUCLEOTIDE SEQUENCE</scope>
    <source>
        <strain evidence="3">1062</strain>
    </source>
</reference>
<organism evidence="3 4">
    <name type="scientific">Fulvivirga sedimenti</name>
    <dbReference type="NCBI Taxonomy" id="2879465"/>
    <lineage>
        <taxon>Bacteria</taxon>
        <taxon>Pseudomonadati</taxon>
        <taxon>Bacteroidota</taxon>
        <taxon>Cytophagia</taxon>
        <taxon>Cytophagales</taxon>
        <taxon>Fulvivirgaceae</taxon>
        <taxon>Fulvivirga</taxon>
    </lineage>
</organism>
<evidence type="ECO:0000256" key="1">
    <source>
        <dbReference type="ARBA" id="ARBA00022676"/>
    </source>
</evidence>
<dbReference type="EMBL" id="JAIXNE010000011">
    <property type="protein sequence ID" value="MCA6079227.1"/>
    <property type="molecule type" value="Genomic_DNA"/>
</dbReference>
<sequence length="611" mass="70839">MELTPEEQVQKLSGAFLIESAWEVCNQVGGIYTVIRSKVPVMTRQWQDNYCLLGPLMNPNISAEFDPITDLNGPLGQAVSRMRDLGYEVRYGTWLVTGRPYTVLLDIKSAMNDVAGIRQQLLADYGIHINGQEELQNQVVAFADLSTKFVKILSEELQKENQQLITQFHEWMAALPILTFRKEKLPIKTVFTTHATALGRYLAMNDEDFYNNLPDYDWKSAATHFNILGIAEIERFVAQACDVLTTVSEVTARECQYFFTRIPDVITPNGLNIKRFVAYHEVQNLHGKYKDIIHQFVMGHFFNSHPFDLDKTLYFFTSGRYEFKNKGFDITLEALQILNSMLKESGMDVTVVMFFITKRPTWSINPEVLQSRGVMEEIRKTCDTIQQQLGERLFYDAAGSKNEYRLPDLNKFVDDFLRLKYRRILQSWKSDKWPIVVTHNLVDDINDEILQYIRRTELVNSPKDKVKVVYHPDFIDSTSPLFGIDYGEFVRGCHLGIFPSYYEPWGYTPLESIARGVPTITSDFSGFGDYISANVEKHEDSGVYVLKRYRRKPRVAAKDLAMMMFKFLKLTRRNRMVQRNKAEDLSEHFDWSGLVRYYNQAYVQSLESKRS</sequence>
<keyword evidence="2 3" id="KW-0808">Transferase</keyword>
<dbReference type="Gene3D" id="6.10.260.10">
    <property type="match status" value="1"/>
</dbReference>
<gene>
    <name evidence="3" type="ORF">LDX50_30420</name>
</gene>
<dbReference type="GO" id="GO:0004373">
    <property type="term" value="F:alpha-1,4-glucan glucosyltransferase (UDP-glucose donor) activity"/>
    <property type="evidence" value="ECO:0007669"/>
    <property type="project" value="InterPro"/>
</dbReference>
<name>A0A9X1HYW0_9BACT</name>
<comment type="caution">
    <text evidence="3">The sequence shown here is derived from an EMBL/GenBank/DDBJ whole genome shotgun (WGS) entry which is preliminary data.</text>
</comment>
<dbReference type="RefSeq" id="WP_225700086.1">
    <property type="nucleotide sequence ID" value="NZ_JAIXNE010000011.1"/>
</dbReference>
<dbReference type="PANTHER" id="PTHR10176:SF3">
    <property type="entry name" value="GLYCOGEN [STARCH] SYNTHASE"/>
    <property type="match status" value="1"/>
</dbReference>
<dbReference type="GO" id="GO:0005737">
    <property type="term" value="C:cytoplasm"/>
    <property type="evidence" value="ECO:0007669"/>
    <property type="project" value="TreeGrafter"/>
</dbReference>
<dbReference type="Proteomes" id="UP001139409">
    <property type="component" value="Unassembled WGS sequence"/>
</dbReference>
<dbReference type="Gene3D" id="3.40.50.2000">
    <property type="entry name" value="Glycogen Phosphorylase B"/>
    <property type="match status" value="2"/>
</dbReference>
<dbReference type="InterPro" id="IPR008631">
    <property type="entry name" value="Glycogen_synth"/>
</dbReference>
<dbReference type="SUPFAM" id="SSF53756">
    <property type="entry name" value="UDP-Glycosyltransferase/glycogen phosphorylase"/>
    <property type="match status" value="1"/>
</dbReference>